<evidence type="ECO:0000256" key="1">
    <source>
        <dbReference type="ARBA" id="ARBA00008954"/>
    </source>
</evidence>
<evidence type="ECO:0000256" key="4">
    <source>
        <dbReference type="ARBA" id="ARBA00022898"/>
    </source>
</evidence>
<keyword evidence="7" id="KW-1185">Reference proteome</keyword>
<dbReference type="AlphaFoldDB" id="A0A418MYY9"/>
<dbReference type="InterPro" id="IPR049704">
    <property type="entry name" value="Aminotrans_3_PPA_site"/>
</dbReference>
<dbReference type="GO" id="GO:0030170">
    <property type="term" value="F:pyridoxal phosphate binding"/>
    <property type="evidence" value="ECO:0007669"/>
    <property type="project" value="InterPro"/>
</dbReference>
<gene>
    <name evidence="6" type="ORF">D2L64_05490</name>
</gene>
<dbReference type="InterPro" id="IPR005814">
    <property type="entry name" value="Aminotrans_3"/>
</dbReference>
<keyword evidence="3 6" id="KW-0808">Transferase</keyword>
<comment type="caution">
    <text evidence="6">The sequence shown here is derived from an EMBL/GenBank/DDBJ whole genome shotgun (WGS) entry which is preliminary data.</text>
</comment>
<comment type="similarity">
    <text evidence="1 5">Belongs to the class-III pyridoxal-phosphate-dependent aminotransferase family.</text>
</comment>
<accession>A0A418MYY9</accession>
<protein>
    <submittedName>
        <fullName evidence="6">Aspartate aminotransferase family protein</fullName>
    </submittedName>
</protein>
<dbReference type="EMBL" id="QXEC01000003">
    <property type="protein sequence ID" value="RIV40297.1"/>
    <property type="molecule type" value="Genomic_DNA"/>
</dbReference>
<dbReference type="GO" id="GO:0008483">
    <property type="term" value="F:transaminase activity"/>
    <property type="evidence" value="ECO:0007669"/>
    <property type="project" value="UniProtKB-KW"/>
</dbReference>
<proteinExistence type="inferred from homology"/>
<dbReference type="PROSITE" id="PS00600">
    <property type="entry name" value="AA_TRANSFER_CLASS_3"/>
    <property type="match status" value="1"/>
</dbReference>
<dbReference type="PANTHER" id="PTHR43094">
    <property type="entry name" value="AMINOTRANSFERASE"/>
    <property type="match status" value="1"/>
</dbReference>
<evidence type="ECO:0000256" key="5">
    <source>
        <dbReference type="RuleBase" id="RU003560"/>
    </source>
</evidence>
<dbReference type="RefSeq" id="WP_119573591.1">
    <property type="nucleotide sequence ID" value="NZ_QXEC01000003.1"/>
</dbReference>
<sequence>MPIVNDVPAATRSAGDLEELDRRVLLHPHQSGARNERCVVVRGSGCTVWDAHGTELLDVMGGGNWVAQVGHGRTELADAAARQLGRLEYFTGFDIFSNDQSLELAERLVRRAPDGLDRVFFTNGGSEAVESAIKFARLFHHHRGQPDRTWILSRHYAYHGSTYGSGTATGIPGMHAGIGLGLPHVEKVSPPYPYRAAELYGGAETTDFLLRELAETIDRIGPGNIAAMIGEPVMGGAGILVPPADYWPRVRELLTRHGILLIADEVVTAFGRTGAWFDSAARGMAADLVVIAKGLTSGYAPLGAVLLRDDIGETVAGGGNYLFHGHTYSGHPTACAIALANLDLLEREELVARAGTIGQWFRAALAPLSGLPQVGEVRVAGATVGVELVTDQDSRTPLMAGAVATELRHAHRVVARDYGNTLVMAPPLVITEEQVGRAAAALVDVVARLDADGTLAGRSR</sequence>
<reference evidence="6 7" key="1">
    <citation type="submission" date="2018-08" db="EMBL/GenBank/DDBJ databases">
        <title>Jishengella sp. nov., isolated from a root of Azadirachta indica A. Juss. var. siamensis Valenton.</title>
        <authorList>
            <person name="Kuncharoen N."/>
            <person name="Tanasupawat S."/>
            <person name="Kudo T."/>
            <person name="Ohkuma M."/>
        </authorList>
    </citation>
    <scope>NUCLEOTIDE SEQUENCE [LARGE SCALE GENOMIC DNA]</scope>
    <source>
        <strain evidence="6 7">AZ1-13</strain>
    </source>
</reference>
<dbReference type="Pfam" id="PF00202">
    <property type="entry name" value="Aminotran_3"/>
    <property type="match status" value="1"/>
</dbReference>
<dbReference type="Proteomes" id="UP000283832">
    <property type="component" value="Unassembled WGS sequence"/>
</dbReference>
<evidence type="ECO:0000313" key="7">
    <source>
        <dbReference type="Proteomes" id="UP000283832"/>
    </source>
</evidence>
<dbReference type="InterPro" id="IPR015421">
    <property type="entry name" value="PyrdxlP-dep_Trfase_major"/>
</dbReference>
<name>A0A418MYY9_9ACTN</name>
<dbReference type="PANTHER" id="PTHR43094:SF1">
    <property type="entry name" value="AMINOTRANSFERASE CLASS-III"/>
    <property type="match status" value="1"/>
</dbReference>
<keyword evidence="2 6" id="KW-0032">Aminotransferase</keyword>
<dbReference type="Gene3D" id="3.40.640.10">
    <property type="entry name" value="Type I PLP-dependent aspartate aminotransferase-like (Major domain)"/>
    <property type="match status" value="1"/>
</dbReference>
<dbReference type="OrthoDB" id="9801834at2"/>
<keyword evidence="4 5" id="KW-0663">Pyridoxal phosphate</keyword>
<dbReference type="InterPro" id="IPR015422">
    <property type="entry name" value="PyrdxlP-dep_Trfase_small"/>
</dbReference>
<dbReference type="InterPro" id="IPR015424">
    <property type="entry name" value="PyrdxlP-dep_Trfase"/>
</dbReference>
<dbReference type="SUPFAM" id="SSF53383">
    <property type="entry name" value="PLP-dependent transferases"/>
    <property type="match status" value="1"/>
</dbReference>
<evidence type="ECO:0000256" key="2">
    <source>
        <dbReference type="ARBA" id="ARBA00022576"/>
    </source>
</evidence>
<organism evidence="6 7">
    <name type="scientific">Micromonospora radicis</name>
    <dbReference type="NCBI Taxonomy" id="1894971"/>
    <lineage>
        <taxon>Bacteria</taxon>
        <taxon>Bacillati</taxon>
        <taxon>Actinomycetota</taxon>
        <taxon>Actinomycetes</taxon>
        <taxon>Micromonosporales</taxon>
        <taxon>Micromonosporaceae</taxon>
        <taxon>Micromonospora</taxon>
    </lineage>
</organism>
<dbReference type="CDD" id="cd00610">
    <property type="entry name" value="OAT_like"/>
    <property type="match status" value="1"/>
</dbReference>
<dbReference type="Gene3D" id="3.90.1150.10">
    <property type="entry name" value="Aspartate Aminotransferase, domain 1"/>
    <property type="match status" value="1"/>
</dbReference>
<dbReference type="FunFam" id="3.40.640.10:FF:000014">
    <property type="entry name" value="Adenosylmethionine-8-amino-7-oxononanoate aminotransferase, probable"/>
    <property type="match status" value="1"/>
</dbReference>
<evidence type="ECO:0000313" key="6">
    <source>
        <dbReference type="EMBL" id="RIV40297.1"/>
    </source>
</evidence>
<evidence type="ECO:0000256" key="3">
    <source>
        <dbReference type="ARBA" id="ARBA00022679"/>
    </source>
</evidence>